<dbReference type="EC" id="2.7.8.26" evidence="5"/>
<dbReference type="GO" id="GO:0051073">
    <property type="term" value="F:adenosylcobinamide-GDP ribazoletransferase activity"/>
    <property type="evidence" value="ECO:0007669"/>
    <property type="project" value="UniProtKB-EC"/>
</dbReference>
<keyword evidence="8" id="KW-0169">Cobalamin biosynthesis</keyword>
<dbReference type="PANTHER" id="PTHR34148">
    <property type="entry name" value="ADENOSYLCOBINAMIDE-GDP RIBAZOLETRANSFERASE"/>
    <property type="match status" value="1"/>
</dbReference>
<comment type="similarity">
    <text evidence="4">Belongs to the CobS family.</text>
</comment>
<evidence type="ECO:0000256" key="11">
    <source>
        <dbReference type="ARBA" id="ARBA00022842"/>
    </source>
</evidence>
<comment type="function">
    <text evidence="14">Joins adenosylcobinamide-GDP and alpha-ribazole to generate adenosylcobalamin (Ado-cobalamin). Also synthesizes adenosylcobalamin 5'-phosphate from adenosylcobinamide-GDP and alpha-ribazole 5'-phosphate.</text>
</comment>
<dbReference type="AlphaFoldDB" id="A0A3B1AC21"/>
<keyword evidence="7" id="KW-1003">Cell membrane</keyword>
<evidence type="ECO:0000256" key="14">
    <source>
        <dbReference type="ARBA" id="ARBA00025228"/>
    </source>
</evidence>
<feature type="transmembrane region" description="Helical" evidence="19">
    <location>
        <begin position="35"/>
        <end position="57"/>
    </location>
</feature>
<comment type="catalytic activity">
    <reaction evidence="18">
        <text>alpha-ribazole 5'-phosphate + adenosylcob(III)inamide-GDP = adenosylcob(III)alamin 5'-phosphate + GMP + H(+)</text>
        <dbReference type="Rhea" id="RHEA:23560"/>
        <dbReference type="ChEBI" id="CHEBI:15378"/>
        <dbReference type="ChEBI" id="CHEBI:57918"/>
        <dbReference type="ChEBI" id="CHEBI:58115"/>
        <dbReference type="ChEBI" id="CHEBI:60487"/>
        <dbReference type="ChEBI" id="CHEBI:60493"/>
        <dbReference type="EC" id="2.7.8.26"/>
    </reaction>
</comment>
<keyword evidence="9 20" id="KW-0808">Transferase</keyword>
<accession>A0A3B1AC21</accession>
<evidence type="ECO:0000256" key="19">
    <source>
        <dbReference type="SAM" id="Phobius"/>
    </source>
</evidence>
<evidence type="ECO:0000256" key="1">
    <source>
        <dbReference type="ARBA" id="ARBA00001946"/>
    </source>
</evidence>
<keyword evidence="11" id="KW-0460">Magnesium</keyword>
<keyword evidence="12 19" id="KW-1133">Transmembrane helix</keyword>
<dbReference type="EMBL" id="UOFV01000387">
    <property type="protein sequence ID" value="VAX03286.1"/>
    <property type="molecule type" value="Genomic_DNA"/>
</dbReference>
<dbReference type="GO" id="GO:0009236">
    <property type="term" value="P:cobalamin biosynthetic process"/>
    <property type="evidence" value="ECO:0007669"/>
    <property type="project" value="UniProtKB-UniPathway"/>
</dbReference>
<comment type="catalytic activity">
    <reaction evidence="17">
        <text>alpha-ribazole + adenosylcob(III)inamide-GDP = adenosylcob(III)alamin + GMP + H(+)</text>
        <dbReference type="Rhea" id="RHEA:16049"/>
        <dbReference type="ChEBI" id="CHEBI:10329"/>
        <dbReference type="ChEBI" id="CHEBI:15378"/>
        <dbReference type="ChEBI" id="CHEBI:18408"/>
        <dbReference type="ChEBI" id="CHEBI:58115"/>
        <dbReference type="ChEBI" id="CHEBI:60487"/>
        <dbReference type="EC" id="2.7.8.26"/>
    </reaction>
</comment>
<evidence type="ECO:0000256" key="2">
    <source>
        <dbReference type="ARBA" id="ARBA00004651"/>
    </source>
</evidence>
<name>A0A3B1AC21_9ZZZZ</name>
<feature type="non-terminal residue" evidence="20">
    <location>
        <position position="143"/>
    </location>
</feature>
<evidence type="ECO:0000256" key="17">
    <source>
        <dbReference type="ARBA" id="ARBA00048623"/>
    </source>
</evidence>
<gene>
    <name evidence="20" type="ORF">MNBD_GAMMA19-1516</name>
</gene>
<reference evidence="20" key="1">
    <citation type="submission" date="2018-06" db="EMBL/GenBank/DDBJ databases">
        <authorList>
            <person name="Zhirakovskaya E."/>
        </authorList>
    </citation>
    <scope>NUCLEOTIDE SEQUENCE</scope>
</reference>
<keyword evidence="10 19" id="KW-0812">Transmembrane</keyword>
<dbReference type="UniPathway" id="UPA00148">
    <property type="reaction ID" value="UER00238"/>
</dbReference>
<evidence type="ECO:0000256" key="7">
    <source>
        <dbReference type="ARBA" id="ARBA00022475"/>
    </source>
</evidence>
<evidence type="ECO:0000256" key="5">
    <source>
        <dbReference type="ARBA" id="ARBA00013200"/>
    </source>
</evidence>
<feature type="transmembrane region" description="Helical" evidence="19">
    <location>
        <begin position="64"/>
        <end position="82"/>
    </location>
</feature>
<dbReference type="Pfam" id="PF02654">
    <property type="entry name" value="CobS"/>
    <property type="match status" value="1"/>
</dbReference>
<evidence type="ECO:0000256" key="15">
    <source>
        <dbReference type="ARBA" id="ARBA00032605"/>
    </source>
</evidence>
<dbReference type="GO" id="GO:0008818">
    <property type="term" value="F:cobalamin 5'-phosphate synthase activity"/>
    <property type="evidence" value="ECO:0007669"/>
    <property type="project" value="InterPro"/>
</dbReference>
<dbReference type="GO" id="GO:0005886">
    <property type="term" value="C:plasma membrane"/>
    <property type="evidence" value="ECO:0007669"/>
    <property type="project" value="UniProtKB-SubCell"/>
</dbReference>
<evidence type="ECO:0000256" key="10">
    <source>
        <dbReference type="ARBA" id="ARBA00022692"/>
    </source>
</evidence>
<dbReference type="HAMAP" id="MF_00719">
    <property type="entry name" value="CobS"/>
    <property type="match status" value="1"/>
</dbReference>
<evidence type="ECO:0000256" key="4">
    <source>
        <dbReference type="ARBA" id="ARBA00010561"/>
    </source>
</evidence>
<evidence type="ECO:0000256" key="8">
    <source>
        <dbReference type="ARBA" id="ARBA00022573"/>
    </source>
</evidence>
<evidence type="ECO:0000256" key="18">
    <source>
        <dbReference type="ARBA" id="ARBA00049504"/>
    </source>
</evidence>
<comment type="subcellular location">
    <subcellularLocation>
        <location evidence="2">Cell membrane</location>
        <topology evidence="2">Multi-pass membrane protein</topology>
    </subcellularLocation>
</comment>
<sequence>MMRSFFIALQFLTRIPVRLKDNPTEKQIALSQLYYPLVGLLIGALLILLAWVLQWVLQDVPTMLSTAIILTGWVLISGGLHLDGLADSADAWAGGLGDRDKTLAIMKDPACGPAGVVSIVLLLLLKFAALHALLEAAASTSFP</sequence>
<evidence type="ECO:0000256" key="13">
    <source>
        <dbReference type="ARBA" id="ARBA00023136"/>
    </source>
</evidence>
<feature type="transmembrane region" description="Helical" evidence="19">
    <location>
        <begin position="114"/>
        <end position="134"/>
    </location>
</feature>
<protein>
    <recommendedName>
        <fullName evidence="6">Adenosylcobinamide-GDP ribazoletransferase</fullName>
        <ecNumber evidence="5">2.7.8.26</ecNumber>
    </recommendedName>
    <alternativeName>
        <fullName evidence="16">Cobalamin synthase</fullName>
    </alternativeName>
    <alternativeName>
        <fullName evidence="15">Cobalamin-5'-phosphate synthase</fullName>
    </alternativeName>
</protein>
<evidence type="ECO:0000256" key="6">
    <source>
        <dbReference type="ARBA" id="ARBA00015850"/>
    </source>
</evidence>
<organism evidence="20">
    <name type="scientific">hydrothermal vent metagenome</name>
    <dbReference type="NCBI Taxonomy" id="652676"/>
    <lineage>
        <taxon>unclassified sequences</taxon>
        <taxon>metagenomes</taxon>
        <taxon>ecological metagenomes</taxon>
    </lineage>
</organism>
<dbReference type="InterPro" id="IPR003805">
    <property type="entry name" value="CobS"/>
</dbReference>
<evidence type="ECO:0000256" key="12">
    <source>
        <dbReference type="ARBA" id="ARBA00022989"/>
    </source>
</evidence>
<comment type="pathway">
    <text evidence="3">Cofactor biosynthesis; adenosylcobalamin biosynthesis; adenosylcobalamin from cob(II)yrinate a,c-diamide: step 7/7.</text>
</comment>
<evidence type="ECO:0000313" key="20">
    <source>
        <dbReference type="EMBL" id="VAX03286.1"/>
    </source>
</evidence>
<keyword evidence="13 19" id="KW-0472">Membrane</keyword>
<comment type="cofactor">
    <cofactor evidence="1">
        <name>Mg(2+)</name>
        <dbReference type="ChEBI" id="CHEBI:18420"/>
    </cofactor>
</comment>
<dbReference type="PANTHER" id="PTHR34148:SF1">
    <property type="entry name" value="ADENOSYLCOBINAMIDE-GDP RIBAZOLETRANSFERASE"/>
    <property type="match status" value="1"/>
</dbReference>
<evidence type="ECO:0000256" key="3">
    <source>
        <dbReference type="ARBA" id="ARBA00004663"/>
    </source>
</evidence>
<evidence type="ECO:0000256" key="9">
    <source>
        <dbReference type="ARBA" id="ARBA00022679"/>
    </source>
</evidence>
<evidence type="ECO:0000256" key="16">
    <source>
        <dbReference type="ARBA" id="ARBA00032853"/>
    </source>
</evidence>
<proteinExistence type="inferred from homology"/>